<dbReference type="KEGG" id="apol:K9D25_06230"/>
<feature type="domain" description="Peptidase S26" evidence="1">
    <location>
        <begin position="7"/>
        <end position="162"/>
    </location>
</feature>
<dbReference type="AlphaFoldDB" id="A0A9E6ZYH7"/>
<dbReference type="InterPro" id="IPR036286">
    <property type="entry name" value="LexA/Signal_pep-like_sf"/>
</dbReference>
<dbReference type="InterPro" id="IPR019533">
    <property type="entry name" value="Peptidase_S26"/>
</dbReference>
<dbReference type="SUPFAM" id="SSF51306">
    <property type="entry name" value="LexA/Signal peptidase"/>
    <property type="match status" value="1"/>
</dbReference>
<dbReference type="RefSeq" id="WP_244450001.1">
    <property type="nucleotide sequence ID" value="NZ_CP083239.1"/>
</dbReference>
<dbReference type="Pfam" id="PF10502">
    <property type="entry name" value="Peptidase_S26"/>
    <property type="match status" value="1"/>
</dbReference>
<evidence type="ECO:0000313" key="3">
    <source>
        <dbReference type="Proteomes" id="UP000831684"/>
    </source>
</evidence>
<dbReference type="GO" id="GO:0004252">
    <property type="term" value="F:serine-type endopeptidase activity"/>
    <property type="evidence" value="ECO:0007669"/>
    <property type="project" value="InterPro"/>
</dbReference>
<gene>
    <name evidence="2" type="ORF">K9D25_06230</name>
</gene>
<proteinExistence type="predicted"/>
<accession>A0A9E6ZYH7</accession>
<dbReference type="Gene3D" id="2.10.109.10">
    <property type="entry name" value="Umud Fragment, subunit A"/>
    <property type="match status" value="1"/>
</dbReference>
<evidence type="ECO:0000259" key="1">
    <source>
        <dbReference type="Pfam" id="PF10502"/>
    </source>
</evidence>
<dbReference type="EMBL" id="CP083239">
    <property type="protein sequence ID" value="UOK72302.1"/>
    <property type="molecule type" value="Genomic_DNA"/>
</dbReference>
<sequence length="181" mass="19217">MSRAAYVLITTVASVGVAVAAMVPTPLKLIWNVSASVPIGLYSLEPADALEITDLVAVMPPPPLAAFLIARGYIGESTPLLKRVMGLPGQVVCRLSDAITVDGVPLGDALPRDRMGRDLPVWLGCRRIAPGHLFLMNPDVSDSLDGRYFGPIPSTTVIGRAMPLLTDEAGDGDFIWRAAVR</sequence>
<protein>
    <submittedName>
        <fullName evidence="2">S26 family signal peptidase</fullName>
    </submittedName>
</protein>
<reference evidence="2" key="1">
    <citation type="submission" date="2021-09" db="EMBL/GenBank/DDBJ databases">
        <title>Network and meta-omics reveal the key degrader and cooperation patterns in an efficient 1,4-dioxane-degrading microbial community.</title>
        <authorList>
            <person name="Dai C."/>
        </authorList>
    </citation>
    <scope>NUCLEOTIDE SEQUENCE</scope>
    <source>
        <strain evidence="2">ZM13</strain>
    </source>
</reference>
<dbReference type="GO" id="GO:0006465">
    <property type="term" value="P:signal peptide processing"/>
    <property type="evidence" value="ECO:0007669"/>
    <property type="project" value="InterPro"/>
</dbReference>
<evidence type="ECO:0000313" key="2">
    <source>
        <dbReference type="EMBL" id="UOK72302.1"/>
    </source>
</evidence>
<organism evidence="2 3">
    <name type="scientific">Ancylobacter polymorphus</name>
    <dbReference type="NCBI Taxonomy" id="223390"/>
    <lineage>
        <taxon>Bacteria</taxon>
        <taxon>Pseudomonadati</taxon>
        <taxon>Pseudomonadota</taxon>
        <taxon>Alphaproteobacteria</taxon>
        <taxon>Hyphomicrobiales</taxon>
        <taxon>Xanthobacteraceae</taxon>
        <taxon>Ancylobacter</taxon>
    </lineage>
</organism>
<dbReference type="Proteomes" id="UP000831684">
    <property type="component" value="Chromosome"/>
</dbReference>
<name>A0A9E6ZYH7_9HYPH</name>